<keyword evidence="3" id="KW-1185">Reference proteome</keyword>
<name>A0ABM5UZ45_9BURK</name>
<keyword evidence="1" id="KW-0812">Transmembrane</keyword>
<dbReference type="NCBIfam" id="TIGR03510">
    <property type="entry name" value="XapX"/>
    <property type="match status" value="1"/>
</dbReference>
<evidence type="ECO:0000313" key="2">
    <source>
        <dbReference type="EMBL" id="AKZ62622.1"/>
    </source>
</evidence>
<evidence type="ECO:0000313" key="3">
    <source>
        <dbReference type="Proteomes" id="UP000063429"/>
    </source>
</evidence>
<gene>
    <name evidence="2" type="ORF">F506_07970</name>
</gene>
<accession>A0ABM5UZ45</accession>
<reference evidence="3" key="1">
    <citation type="journal article" date="2015" name="Genome Announc.">
        <title>Complete Genome Sequence of Herbaspirillum hiltneri N3 (DSM 17495), Isolated from Surface-Sterilized Wheat Roots.</title>
        <authorList>
            <person name="Guizelini D."/>
            <person name="Saizaki P.M."/>
            <person name="Coimbra N.A."/>
            <person name="Weiss V.A."/>
            <person name="Faoro H."/>
            <person name="Sfeir M.Z."/>
            <person name="Baura V.A."/>
            <person name="Monteiro R.A."/>
            <person name="Chubatsu L.S."/>
            <person name="Souza E.M."/>
            <person name="Cruz L.M."/>
            <person name="Pedrosa F.O."/>
            <person name="Raittz R.T."/>
            <person name="Marchaukoski J.N."/>
            <person name="Steffens M.B."/>
        </authorList>
    </citation>
    <scope>NUCLEOTIDE SEQUENCE [LARGE SCALE GENOMIC DNA]</scope>
    <source>
        <strain evidence="3">N3</strain>
    </source>
</reference>
<dbReference type="Proteomes" id="UP000063429">
    <property type="component" value="Chromosome"/>
</dbReference>
<keyword evidence="1" id="KW-0472">Membrane</keyword>
<evidence type="ECO:0000256" key="1">
    <source>
        <dbReference type="SAM" id="Phobius"/>
    </source>
</evidence>
<protein>
    <submittedName>
        <fullName evidence="2">Xapx domain-containing protein</fullName>
    </submittedName>
</protein>
<dbReference type="InterPro" id="IPR020017">
    <property type="entry name" value="XapX_domain"/>
</dbReference>
<feature type="transmembrane region" description="Helical" evidence="1">
    <location>
        <begin position="34"/>
        <end position="52"/>
    </location>
</feature>
<keyword evidence="1" id="KW-1133">Transmembrane helix</keyword>
<organism evidence="2 3">
    <name type="scientific">Herbaspirillum hiltneri N3</name>
    <dbReference type="NCBI Taxonomy" id="1262470"/>
    <lineage>
        <taxon>Bacteria</taxon>
        <taxon>Pseudomonadati</taxon>
        <taxon>Pseudomonadota</taxon>
        <taxon>Betaproteobacteria</taxon>
        <taxon>Burkholderiales</taxon>
        <taxon>Oxalobacteraceae</taxon>
        <taxon>Herbaspirillum</taxon>
    </lineage>
</organism>
<sequence length="55" mass="5520">MSALFAGAVLGTLIGAVCRWFGLPSPTPPTPVGASLVVAMTLGYVLAGYVLAGHF</sequence>
<dbReference type="RefSeq" id="WP_053196423.1">
    <property type="nucleotide sequence ID" value="NZ_CP011409.1"/>
</dbReference>
<proteinExistence type="predicted"/>
<dbReference type="EMBL" id="CP011409">
    <property type="protein sequence ID" value="AKZ62622.1"/>
    <property type="molecule type" value="Genomic_DNA"/>
</dbReference>